<dbReference type="PANTHER" id="PTHR31948:SF155">
    <property type="entry name" value="ZINC-FINGER HOMEODOMAIN PROTEIN 3"/>
    <property type="match status" value="1"/>
</dbReference>
<evidence type="ECO:0000256" key="9">
    <source>
        <dbReference type="ARBA" id="ARBA00023155"/>
    </source>
</evidence>
<dbReference type="FunFam" id="1.10.10.60:FF:000257">
    <property type="entry name" value="Zinc-finger homeodomain protein 2"/>
    <property type="match status" value="1"/>
</dbReference>
<dbReference type="InterPro" id="IPR009057">
    <property type="entry name" value="Homeodomain-like_sf"/>
</dbReference>
<dbReference type="AlphaFoldDB" id="A0A0A9D3F7"/>
<comment type="function">
    <text evidence="1">Putative transcription factor.</text>
</comment>
<keyword evidence="7" id="KW-0805">Transcription regulation</keyword>
<evidence type="ECO:0000256" key="7">
    <source>
        <dbReference type="ARBA" id="ARBA00023015"/>
    </source>
</evidence>
<reference evidence="14" key="2">
    <citation type="journal article" date="2015" name="Data Brief">
        <title>Shoot transcriptome of the giant reed, Arundo donax.</title>
        <authorList>
            <person name="Barrero R.A."/>
            <person name="Guerrero F.D."/>
            <person name="Moolhuijzen P."/>
            <person name="Goolsby J.A."/>
            <person name="Tidwell J."/>
            <person name="Bellgard S.E."/>
            <person name="Bellgard M.I."/>
        </authorList>
    </citation>
    <scope>NUCLEOTIDE SEQUENCE</scope>
    <source>
        <tissue evidence="14">Shoot tissue taken approximately 20 cm above the soil surface</tissue>
    </source>
</reference>
<name>A0A0A9D3F7_ARUDO</name>
<comment type="subunit">
    <text evidence="3">Homo- and heterodimer with other ZFHD proteins.</text>
</comment>
<keyword evidence="6" id="KW-0862">Zinc</keyword>
<proteinExistence type="predicted"/>
<dbReference type="InterPro" id="IPR006455">
    <property type="entry name" value="Homeodomain_ZF_HD"/>
</dbReference>
<feature type="region of interest" description="Disordered" evidence="12">
    <location>
        <begin position="164"/>
        <end position="204"/>
    </location>
</feature>
<reference evidence="14" key="1">
    <citation type="submission" date="2014-09" db="EMBL/GenBank/DDBJ databases">
        <authorList>
            <person name="Magalhaes I.L.F."/>
            <person name="Oliveira U."/>
            <person name="Santos F.R."/>
            <person name="Vidigal T.H.D.A."/>
            <person name="Brescovit A.D."/>
            <person name="Santos A.J."/>
        </authorList>
    </citation>
    <scope>NUCLEOTIDE SEQUENCE</scope>
    <source>
        <tissue evidence="14">Shoot tissue taken approximately 20 cm above the soil surface</tissue>
    </source>
</reference>
<evidence type="ECO:0000259" key="13">
    <source>
        <dbReference type="PROSITE" id="PS51523"/>
    </source>
</evidence>
<dbReference type="Gene3D" id="1.10.10.60">
    <property type="entry name" value="Homeodomain-like"/>
    <property type="match status" value="1"/>
</dbReference>
<dbReference type="SUPFAM" id="SSF46689">
    <property type="entry name" value="Homeodomain-like"/>
    <property type="match status" value="1"/>
</dbReference>
<dbReference type="EMBL" id="GBRH01217725">
    <property type="protein sequence ID" value="JAD80170.1"/>
    <property type="molecule type" value="Transcribed_RNA"/>
</dbReference>
<evidence type="ECO:0000256" key="2">
    <source>
        <dbReference type="ARBA" id="ARBA00004123"/>
    </source>
</evidence>
<evidence type="ECO:0000256" key="10">
    <source>
        <dbReference type="ARBA" id="ARBA00023163"/>
    </source>
</evidence>
<feature type="domain" description="ZF-HD dimerization-type" evidence="13">
    <location>
        <begin position="1"/>
        <end position="27"/>
    </location>
</feature>
<keyword evidence="5" id="KW-0863">Zinc-finger</keyword>
<keyword evidence="9" id="KW-0371">Homeobox</keyword>
<keyword evidence="10" id="KW-0804">Transcription</keyword>
<evidence type="ECO:0000256" key="6">
    <source>
        <dbReference type="ARBA" id="ARBA00022833"/>
    </source>
</evidence>
<evidence type="ECO:0000256" key="8">
    <source>
        <dbReference type="ARBA" id="ARBA00023125"/>
    </source>
</evidence>
<dbReference type="PANTHER" id="PTHR31948">
    <property type="entry name" value="ZINC-FINGER HOMEODOMAIN PROTEIN 2"/>
    <property type="match status" value="1"/>
</dbReference>
<evidence type="ECO:0000256" key="11">
    <source>
        <dbReference type="ARBA" id="ARBA00023242"/>
    </source>
</evidence>
<evidence type="ECO:0000256" key="5">
    <source>
        <dbReference type="ARBA" id="ARBA00022771"/>
    </source>
</evidence>
<accession>A0A0A9D3F7</accession>
<dbReference type="GO" id="GO:0005634">
    <property type="term" value="C:nucleus"/>
    <property type="evidence" value="ECO:0007669"/>
    <property type="project" value="UniProtKB-SubCell"/>
</dbReference>
<protein>
    <recommendedName>
        <fullName evidence="13">ZF-HD dimerization-type domain-containing protein</fullName>
    </recommendedName>
</protein>
<evidence type="ECO:0000256" key="12">
    <source>
        <dbReference type="SAM" id="MobiDB-lite"/>
    </source>
</evidence>
<keyword evidence="11" id="KW-0539">Nucleus</keyword>
<dbReference type="GO" id="GO:0000976">
    <property type="term" value="F:transcription cis-regulatory region binding"/>
    <property type="evidence" value="ECO:0007669"/>
    <property type="project" value="TreeGrafter"/>
</dbReference>
<keyword evidence="8" id="KW-0238">DNA-binding</keyword>
<feature type="region of interest" description="Disordered" evidence="12">
    <location>
        <begin position="79"/>
        <end position="106"/>
    </location>
</feature>
<evidence type="ECO:0000256" key="4">
    <source>
        <dbReference type="ARBA" id="ARBA00022723"/>
    </source>
</evidence>
<evidence type="ECO:0000256" key="1">
    <source>
        <dbReference type="ARBA" id="ARBA00004049"/>
    </source>
</evidence>
<dbReference type="PROSITE" id="PS51523">
    <property type="entry name" value="ZF_HD_DIMER"/>
    <property type="match status" value="1"/>
</dbReference>
<dbReference type="GO" id="GO:0008270">
    <property type="term" value="F:zinc ion binding"/>
    <property type="evidence" value="ECO:0007669"/>
    <property type="project" value="UniProtKB-KW"/>
</dbReference>
<dbReference type="NCBIfam" id="TIGR01565">
    <property type="entry name" value="homeo_ZF_HD"/>
    <property type="match status" value="1"/>
</dbReference>
<evidence type="ECO:0000256" key="3">
    <source>
        <dbReference type="ARBA" id="ARBA00011416"/>
    </source>
</evidence>
<dbReference type="GO" id="GO:0050793">
    <property type="term" value="P:regulation of developmental process"/>
    <property type="evidence" value="ECO:0007669"/>
    <property type="project" value="TreeGrafter"/>
</dbReference>
<organism evidence="14">
    <name type="scientific">Arundo donax</name>
    <name type="common">Giant reed</name>
    <name type="synonym">Donax arundinaceus</name>
    <dbReference type="NCBI Taxonomy" id="35708"/>
    <lineage>
        <taxon>Eukaryota</taxon>
        <taxon>Viridiplantae</taxon>
        <taxon>Streptophyta</taxon>
        <taxon>Embryophyta</taxon>
        <taxon>Tracheophyta</taxon>
        <taxon>Spermatophyta</taxon>
        <taxon>Magnoliopsida</taxon>
        <taxon>Liliopsida</taxon>
        <taxon>Poales</taxon>
        <taxon>Poaceae</taxon>
        <taxon>PACMAD clade</taxon>
        <taxon>Arundinoideae</taxon>
        <taxon>Arundineae</taxon>
        <taxon>Arundo</taxon>
    </lineage>
</organism>
<dbReference type="Pfam" id="PF04770">
    <property type="entry name" value="ZF-HD_dimer"/>
    <property type="match status" value="1"/>
</dbReference>
<dbReference type="InterPro" id="IPR006456">
    <property type="entry name" value="ZF_HD_homeobox_Cys/His_dimer"/>
</dbReference>
<feature type="compositionally biased region" description="Pro residues" evidence="12">
    <location>
        <begin position="184"/>
        <end position="204"/>
    </location>
</feature>
<comment type="subcellular location">
    <subcellularLocation>
        <location evidence="2">Nucleus</location>
    </subcellularLocation>
</comment>
<dbReference type="GO" id="GO:0003700">
    <property type="term" value="F:DNA-binding transcription factor activity"/>
    <property type="evidence" value="ECO:0007669"/>
    <property type="project" value="TreeGrafter"/>
</dbReference>
<feature type="region of interest" description="Disordered" evidence="12">
    <location>
        <begin position="28"/>
        <end position="55"/>
    </location>
</feature>
<sequence>MPAGEEGSLDALRCSACGCHRNFHRKEPPGGDGRQLHQHHHQLGGGPLSPLHHGHHHRGFLVAALPPAPTRMVMPLSAAAMQQHHHHNTSAESDDARASQPTPARKRFRTKFTAEQKARMLGFAEEVGWRLQKLEDAVVQRFCQEVGVKRRVLKVWMHNNKHTLARRYDPHTQHPGGGGGGMPHPEPGGPGRSPSPSPPQLRLE</sequence>
<keyword evidence="4" id="KW-0479">Metal-binding</keyword>
<evidence type="ECO:0000313" key="14">
    <source>
        <dbReference type="EMBL" id="JAD80170.1"/>
    </source>
</evidence>